<evidence type="ECO:0000313" key="2">
    <source>
        <dbReference type="Proteomes" id="UP000190074"/>
    </source>
</evidence>
<dbReference type="Proteomes" id="UP000190074">
    <property type="component" value="Unassembled WGS sequence"/>
</dbReference>
<sequence>MSAEKVIPTAETARLLQISIANRGRHSVHREATASAAYHFGLFADGRMSAAEAAELYTACRAGAGGQTYCKVWEFLADQYLAT</sequence>
<reference evidence="1 2" key="1">
    <citation type="submission" date="2016-11" db="EMBL/GenBank/DDBJ databases">
        <authorList>
            <consortium name="Pathogen Informatics"/>
        </authorList>
    </citation>
    <scope>NUCLEOTIDE SEQUENCE [LARGE SCALE GENOMIC DNA]</scope>
    <source>
        <strain evidence="1 2">911</strain>
    </source>
</reference>
<protein>
    <submittedName>
        <fullName evidence="1">Uncharacterized protein</fullName>
    </submittedName>
</protein>
<name>A0A1T8VEF7_9MYCO</name>
<evidence type="ECO:0000313" key="1">
    <source>
        <dbReference type="EMBL" id="SKN03406.1"/>
    </source>
</evidence>
<dbReference type="EMBL" id="FVGW01000026">
    <property type="protein sequence ID" value="SKN03406.1"/>
    <property type="molecule type" value="Genomic_DNA"/>
</dbReference>
<gene>
    <name evidence="1" type="ORF">SAMEA2259716_05805</name>
</gene>
<dbReference type="AlphaFoldDB" id="A0A1T8VEF7"/>
<proteinExistence type="predicted"/>
<organism evidence="1 2">
    <name type="scientific">Mycobacteroides abscessus subsp. massiliense</name>
    <dbReference type="NCBI Taxonomy" id="1962118"/>
    <lineage>
        <taxon>Bacteria</taxon>
        <taxon>Bacillati</taxon>
        <taxon>Actinomycetota</taxon>
        <taxon>Actinomycetes</taxon>
        <taxon>Mycobacteriales</taxon>
        <taxon>Mycobacteriaceae</taxon>
        <taxon>Mycobacteroides</taxon>
        <taxon>Mycobacteroides abscessus</taxon>
    </lineage>
</organism>
<accession>A0A1T8VEF7</accession>
<dbReference type="RefSeq" id="WP_131830275.1">
    <property type="nucleotide sequence ID" value="NZ_FVGW01000026.1"/>
</dbReference>